<gene>
    <name evidence="2" type="ORF">E7027_06945</name>
</gene>
<reference evidence="2" key="1">
    <citation type="submission" date="2019-04" db="EMBL/GenBank/DDBJ databases">
        <title>Evolution of Biomass-Degrading Anaerobic Consortia Revealed by Metagenomics.</title>
        <authorList>
            <person name="Peng X."/>
        </authorList>
    </citation>
    <scope>NUCLEOTIDE SEQUENCE</scope>
    <source>
        <strain evidence="2">SIG66</strain>
    </source>
</reference>
<keyword evidence="1" id="KW-0472">Membrane</keyword>
<keyword evidence="1" id="KW-1133">Transmembrane helix</keyword>
<protein>
    <submittedName>
        <fullName evidence="2">Uncharacterized protein</fullName>
    </submittedName>
</protein>
<evidence type="ECO:0000313" key="2">
    <source>
        <dbReference type="EMBL" id="MBE6421839.1"/>
    </source>
</evidence>
<dbReference type="Proteomes" id="UP000725649">
    <property type="component" value="Unassembled WGS sequence"/>
</dbReference>
<organism evidence="2 3">
    <name type="scientific">Candidatus Avelusimicrobium gallicola</name>
    <dbReference type="NCBI Taxonomy" id="2562704"/>
    <lineage>
        <taxon>Bacteria</taxon>
        <taxon>Pseudomonadati</taxon>
        <taxon>Elusimicrobiota</taxon>
        <taxon>Elusimicrobia</taxon>
        <taxon>Elusimicrobiales</taxon>
        <taxon>Elusimicrobiaceae</taxon>
        <taxon>Candidatus Avelusimicrobium</taxon>
    </lineage>
</organism>
<feature type="transmembrane region" description="Helical" evidence="1">
    <location>
        <begin position="6"/>
        <end position="28"/>
    </location>
</feature>
<dbReference type="AlphaFoldDB" id="A0A928HER7"/>
<sequence>MINKAQSWLIILSAIGALAVWCVTMYGLPPRVSKLESRMEYLEKKLVTTEVKQSMILDTVVRIESFILNRHGRD</sequence>
<evidence type="ECO:0000256" key="1">
    <source>
        <dbReference type="SAM" id="Phobius"/>
    </source>
</evidence>
<name>A0A928HER7_9BACT</name>
<dbReference type="EMBL" id="SUVG01000008">
    <property type="protein sequence ID" value="MBE6421839.1"/>
    <property type="molecule type" value="Genomic_DNA"/>
</dbReference>
<comment type="caution">
    <text evidence="2">The sequence shown here is derived from an EMBL/GenBank/DDBJ whole genome shotgun (WGS) entry which is preliminary data.</text>
</comment>
<keyword evidence="1" id="KW-0812">Transmembrane</keyword>
<evidence type="ECO:0000313" key="3">
    <source>
        <dbReference type="Proteomes" id="UP000725649"/>
    </source>
</evidence>
<proteinExistence type="predicted"/>
<accession>A0A928HER7</accession>